<accession>A0A537J3S2</accession>
<dbReference type="Proteomes" id="UP000318093">
    <property type="component" value="Unassembled WGS sequence"/>
</dbReference>
<dbReference type="GO" id="GO:0008081">
    <property type="term" value="F:phosphoric diester hydrolase activity"/>
    <property type="evidence" value="ECO:0007669"/>
    <property type="project" value="InterPro"/>
</dbReference>
<evidence type="ECO:0000259" key="1">
    <source>
        <dbReference type="PROSITE" id="PS51704"/>
    </source>
</evidence>
<sequence>MSAAPRGHLVYKARKVLLKYHRLLSGVHTHPPNSVAALGRVLTDGAEVVEFDVRLTRDEKFVLIHDATLERETTGRGPLRQVTGVQFKSLRLRDSNEPTAMLAEVVGILRDVDRPVKVQVDLKEAAPISHEVANLLLRVIAPMRENPDVSVVVGCMGDWNLRFLRRLDPGLAVGLDFGWHLDAPVDDLVRLPMRINAYGYLDDHPLGYRRVLSARAYLEDRMDVLLNLVPDASEFYVRKEFLLQALADGVNPIAFIHDRKPEALVDVWTLYAHDPNIERELRAVLEAGADQISSPTAALLIEAYEKMSG</sequence>
<evidence type="ECO:0000313" key="2">
    <source>
        <dbReference type="EMBL" id="TMI78211.1"/>
    </source>
</evidence>
<organism evidence="2 3">
    <name type="scientific">Candidatus Segetimicrobium genomatis</name>
    <dbReference type="NCBI Taxonomy" id="2569760"/>
    <lineage>
        <taxon>Bacteria</taxon>
        <taxon>Bacillati</taxon>
        <taxon>Candidatus Sysuimicrobiota</taxon>
        <taxon>Candidatus Sysuimicrobiia</taxon>
        <taxon>Candidatus Sysuimicrobiales</taxon>
        <taxon>Candidatus Segetimicrobiaceae</taxon>
        <taxon>Candidatus Segetimicrobium</taxon>
    </lineage>
</organism>
<dbReference type="AlphaFoldDB" id="A0A537J3S2"/>
<dbReference type="EMBL" id="VBAN01000439">
    <property type="protein sequence ID" value="TMI78211.1"/>
    <property type="molecule type" value="Genomic_DNA"/>
</dbReference>
<dbReference type="Gene3D" id="3.20.20.190">
    <property type="entry name" value="Phosphatidylinositol (PI) phosphodiesterase"/>
    <property type="match status" value="1"/>
</dbReference>
<dbReference type="InterPro" id="IPR030395">
    <property type="entry name" value="GP_PDE_dom"/>
</dbReference>
<feature type="domain" description="GP-PDE" evidence="1">
    <location>
        <begin position="16"/>
        <end position="259"/>
    </location>
</feature>
<reference evidence="2 3" key="1">
    <citation type="journal article" date="2019" name="Nat. Microbiol.">
        <title>Mediterranean grassland soil C-N compound turnover is dependent on rainfall and depth, and is mediated by genomically divergent microorganisms.</title>
        <authorList>
            <person name="Diamond S."/>
            <person name="Andeer P.F."/>
            <person name="Li Z."/>
            <person name="Crits-Christoph A."/>
            <person name="Burstein D."/>
            <person name="Anantharaman K."/>
            <person name="Lane K.R."/>
            <person name="Thomas B.C."/>
            <person name="Pan C."/>
            <person name="Northen T.R."/>
            <person name="Banfield J.F."/>
        </authorList>
    </citation>
    <scope>NUCLEOTIDE SEQUENCE [LARGE SCALE GENOMIC DNA]</scope>
    <source>
        <strain evidence="2">NP_6</strain>
    </source>
</reference>
<dbReference type="PROSITE" id="PS51704">
    <property type="entry name" value="GP_PDE"/>
    <property type="match status" value="1"/>
</dbReference>
<evidence type="ECO:0000313" key="3">
    <source>
        <dbReference type="Proteomes" id="UP000318093"/>
    </source>
</evidence>
<protein>
    <submittedName>
        <fullName evidence="2">Glycerophosphodiester phosphodiesterase</fullName>
    </submittedName>
</protein>
<comment type="caution">
    <text evidence="2">The sequence shown here is derived from an EMBL/GenBank/DDBJ whole genome shotgun (WGS) entry which is preliminary data.</text>
</comment>
<dbReference type="SUPFAM" id="SSF51695">
    <property type="entry name" value="PLC-like phosphodiesterases"/>
    <property type="match status" value="1"/>
</dbReference>
<dbReference type="PANTHER" id="PTHR43805:SF1">
    <property type="entry name" value="GP-PDE DOMAIN-CONTAINING PROTEIN"/>
    <property type="match status" value="1"/>
</dbReference>
<proteinExistence type="predicted"/>
<name>A0A537J3S2_9BACT</name>
<dbReference type="InterPro" id="IPR017946">
    <property type="entry name" value="PLC-like_Pdiesterase_TIM-brl"/>
</dbReference>
<gene>
    <name evidence="2" type="ORF">E6H03_12500</name>
</gene>
<dbReference type="Pfam" id="PF03009">
    <property type="entry name" value="GDPD"/>
    <property type="match status" value="1"/>
</dbReference>
<dbReference type="GO" id="GO:0006629">
    <property type="term" value="P:lipid metabolic process"/>
    <property type="evidence" value="ECO:0007669"/>
    <property type="project" value="InterPro"/>
</dbReference>
<dbReference type="PANTHER" id="PTHR43805">
    <property type="entry name" value="GLYCEROPHOSPHORYL DIESTER PHOSPHODIESTERASE"/>
    <property type="match status" value="1"/>
</dbReference>